<reference evidence="4" key="3">
    <citation type="submission" date="2025-09" db="UniProtKB">
        <authorList>
            <consortium name="Ensembl"/>
        </authorList>
    </citation>
    <scope>IDENTIFICATION</scope>
</reference>
<dbReference type="PROSITE" id="PS50088">
    <property type="entry name" value="ANK_REPEAT"/>
    <property type="match status" value="2"/>
</dbReference>
<dbReference type="PANTHER" id="PTHR46427:SF1">
    <property type="entry name" value="ANKYRIN REPEAT AND LEM DOMAIN-CONTAINING PROTEIN 1"/>
    <property type="match status" value="1"/>
</dbReference>
<evidence type="ECO:0000256" key="2">
    <source>
        <dbReference type="SAM" id="MobiDB-lite"/>
    </source>
</evidence>
<feature type="compositionally biased region" description="Low complexity" evidence="2">
    <location>
        <begin position="417"/>
        <end position="433"/>
    </location>
</feature>
<dbReference type="PROSITE" id="PS50954">
    <property type="entry name" value="LEM"/>
    <property type="match status" value="1"/>
</dbReference>
<feature type="region of interest" description="Disordered" evidence="2">
    <location>
        <begin position="270"/>
        <end position="300"/>
    </location>
</feature>
<evidence type="ECO:0000313" key="5">
    <source>
        <dbReference type="Proteomes" id="UP000472263"/>
    </source>
</evidence>
<feature type="region of interest" description="Disordered" evidence="2">
    <location>
        <begin position="394"/>
        <end position="434"/>
    </location>
</feature>
<dbReference type="SUPFAM" id="SSF63451">
    <property type="entry name" value="LEM domain"/>
    <property type="match status" value="1"/>
</dbReference>
<dbReference type="InterPro" id="IPR011015">
    <property type="entry name" value="LEM/LEM-like_dom_sf"/>
</dbReference>
<gene>
    <name evidence="4" type="primary">ankle1</name>
</gene>
<dbReference type="Gene3D" id="1.25.40.20">
    <property type="entry name" value="Ankyrin repeat-containing domain"/>
    <property type="match status" value="1"/>
</dbReference>
<dbReference type="GeneID" id="115358288"/>
<dbReference type="PROSITE" id="PS50297">
    <property type="entry name" value="ANK_REP_REGION"/>
    <property type="match status" value="1"/>
</dbReference>
<dbReference type="PANTHER" id="PTHR46427">
    <property type="entry name" value="ANKYRIN REPEAT AND LEM DOMAIN-CONTAINING PROTEIN 1"/>
    <property type="match status" value="1"/>
</dbReference>
<dbReference type="RefSeq" id="XP_029906050.1">
    <property type="nucleotide sequence ID" value="XM_030050190.1"/>
</dbReference>
<evidence type="ECO:0000259" key="3">
    <source>
        <dbReference type="PROSITE" id="PS50954"/>
    </source>
</evidence>
<reference evidence="4" key="1">
    <citation type="submission" date="2019-06" db="EMBL/GenBank/DDBJ databases">
        <authorList>
            <consortium name="Wellcome Sanger Institute Data Sharing"/>
        </authorList>
    </citation>
    <scope>NUCLEOTIDE SEQUENCE [LARGE SCALE GENOMIC DNA]</scope>
</reference>
<feature type="repeat" description="ANK" evidence="1">
    <location>
        <begin position="40"/>
        <end position="75"/>
    </location>
</feature>
<feature type="region of interest" description="Disordered" evidence="2">
    <location>
        <begin position="738"/>
        <end position="773"/>
    </location>
</feature>
<dbReference type="Pfam" id="PF12796">
    <property type="entry name" value="Ank_2"/>
    <property type="match status" value="1"/>
</dbReference>
<accession>A0A667XR93</accession>
<feature type="region of interest" description="Disordered" evidence="2">
    <location>
        <begin position="861"/>
        <end position="883"/>
    </location>
</feature>
<dbReference type="Pfam" id="PF22945">
    <property type="entry name" value="LEM-3_GIY-YIG"/>
    <property type="match status" value="1"/>
</dbReference>
<dbReference type="InterPro" id="IPR036770">
    <property type="entry name" value="Ankyrin_rpt-contain_sf"/>
</dbReference>
<proteinExistence type="predicted"/>
<dbReference type="GO" id="GO:0005654">
    <property type="term" value="C:nucleoplasm"/>
    <property type="evidence" value="ECO:0007669"/>
    <property type="project" value="TreeGrafter"/>
</dbReference>
<dbReference type="InterPro" id="IPR002110">
    <property type="entry name" value="Ankyrin_rpt"/>
</dbReference>
<protein>
    <recommendedName>
        <fullName evidence="3">LEM domain-containing protein</fullName>
    </recommendedName>
</protein>
<dbReference type="OrthoDB" id="1601181at2759"/>
<dbReference type="GeneTree" id="ENSGT00510000049316"/>
<sequence length="1154" mass="128373">MDRNRRRLQSQLCKAVIDGEPRSVQMLLSQGASPDMVGSKGVAAIHLAVGKETEKSTRSLKLMLQHGADPNVKSSEGLTPLHVAALWGCYQNLKLLLMNGGNPSIKDHEGNTPGRLAEQQENRKCAQLIQEYQASSVDAEDEDLPQFQYSVYSDQMDTSSYPDSDFSFSSHLSRMSDFGEAQLSSTRRSSFLDLSAINVQPSCGEVSCKRLSSMEANKHHNQVWDKHLCWPYEGPSILSSTRMSIVGSGAAMPVLQEDVMFTDDSMLTSKANSDPATAEGRTSMFRKDAPTTCPSRRASRKSVSFQDVDEYFPVFSPESHKTQRAIDTGQHQESIPFSEFSDFLDSERMATVTYQQGIDVTSPDHVYIFCRDSSESTEEDMEKTIISPFLLGESKYEKEDENENVAGTGLPEQPACSSQGGSSSGTSSHYSSCESDHYTSAMEASLYPRLTPPLEKEIPAGDESVKETQISPVYDSTFKKSPSNDVPGICHSPEQNILDTSETDVNKVAVRPVAHTPEAGAAAALEEDSDLPLIPSPFVTGRTRSRLSRCSLRTSRTPESLLSTSSLFDKTLPTPIRTRRQTPRSQSRNVLDNSPCGTCYTPSYSGSSTGSTGGECLPSECQDTQSSTLRASVGISQADTLILSRNVADSIEEPQSLSDTIILEKKVDSSTDAYEKNLQEIILAMQGKGLAEGEDFMTDDLTSTDEATTKVNLKDVPVRAQGDSLENEDAWITEDCGSQANSVASSSSSSYFSPRKSREESDPPCTPGTGCTPRYSMSRLSSCRRPRHLANLSYTPGGRPVIQDLDEPVEYLYTDIEQGHKLIETHVPPTVNSSLSSSMNTSTSDETILYDWRSMRVDLMKSKGKENQKPTKVPTEENDEKEDRLLQETRGITDKELRHRLLELGESPGPISSRTRPTYMKRLRHLLLESNSRSPPRQKQMEQSQPDMGYAPELCQALQTFELPDCHTDELALCQQFDQPDQNRKWREGIIKSSFNYLLLDPRVTKNLPFRSRTLTPQECFQTFVSAIFYVGKGKRSRPYSHLYEALEYHTGDKTSKKLCSKVQHILQVWSAGLGVISLHCFQNVIPVEAYTREACMVDAIGLNMLTNQKRGDYYGLVSNWPVKRRRELGVHLLYRAMQIFLAEGERQLRPCRH</sequence>
<keyword evidence="5" id="KW-1185">Reference proteome</keyword>
<dbReference type="GO" id="GO:0000724">
    <property type="term" value="P:double-strand break repair via homologous recombination"/>
    <property type="evidence" value="ECO:0007669"/>
    <property type="project" value="TreeGrafter"/>
</dbReference>
<dbReference type="Pfam" id="PF03020">
    <property type="entry name" value="LEM"/>
    <property type="match status" value="1"/>
</dbReference>
<dbReference type="CDD" id="cd10454">
    <property type="entry name" value="GIY-YIG_COG3680_Meta"/>
    <property type="match status" value="1"/>
</dbReference>
<feature type="domain" description="LEM" evidence="3">
    <location>
        <begin position="886"/>
        <end position="930"/>
    </location>
</feature>
<feature type="compositionally biased region" description="Low complexity" evidence="2">
    <location>
        <begin position="738"/>
        <end position="754"/>
    </location>
</feature>
<feature type="region of interest" description="Disordered" evidence="2">
    <location>
        <begin position="573"/>
        <end position="593"/>
    </location>
</feature>
<organism evidence="4 5">
    <name type="scientific">Myripristis murdjan</name>
    <name type="common">pinecone soldierfish</name>
    <dbReference type="NCBI Taxonomy" id="586833"/>
    <lineage>
        <taxon>Eukaryota</taxon>
        <taxon>Metazoa</taxon>
        <taxon>Chordata</taxon>
        <taxon>Craniata</taxon>
        <taxon>Vertebrata</taxon>
        <taxon>Euteleostomi</taxon>
        <taxon>Actinopterygii</taxon>
        <taxon>Neopterygii</taxon>
        <taxon>Teleostei</taxon>
        <taxon>Neoteleostei</taxon>
        <taxon>Acanthomorphata</taxon>
        <taxon>Holocentriformes</taxon>
        <taxon>Holocentridae</taxon>
        <taxon>Myripristis</taxon>
    </lineage>
</organism>
<dbReference type="InterPro" id="IPR003887">
    <property type="entry name" value="LEM_dom"/>
</dbReference>
<evidence type="ECO:0000313" key="4">
    <source>
        <dbReference type="Ensembl" id="ENSMMDP00005011696.1"/>
    </source>
</evidence>
<dbReference type="GO" id="GO:0004520">
    <property type="term" value="F:DNA endonuclease activity"/>
    <property type="evidence" value="ECO:0007669"/>
    <property type="project" value="TreeGrafter"/>
</dbReference>
<dbReference type="Ensembl" id="ENSMMDT00005012046.1">
    <property type="protein sequence ID" value="ENSMMDP00005011696.1"/>
    <property type="gene ID" value="ENSMMDG00005006258.1"/>
</dbReference>
<dbReference type="Proteomes" id="UP000472263">
    <property type="component" value="Chromosome 4"/>
</dbReference>
<dbReference type="GO" id="GO:0005737">
    <property type="term" value="C:cytoplasm"/>
    <property type="evidence" value="ECO:0007669"/>
    <property type="project" value="TreeGrafter"/>
</dbReference>
<dbReference type="InParanoid" id="A0A667XR93"/>
<dbReference type="SMART" id="SM00540">
    <property type="entry name" value="LEM"/>
    <property type="match status" value="1"/>
</dbReference>
<dbReference type="SUPFAM" id="SSF48403">
    <property type="entry name" value="Ankyrin repeat"/>
    <property type="match status" value="1"/>
</dbReference>
<name>A0A667XR93_9TELE</name>
<dbReference type="SMART" id="SM00248">
    <property type="entry name" value="ANK"/>
    <property type="match status" value="4"/>
</dbReference>
<reference evidence="4" key="2">
    <citation type="submission" date="2025-08" db="UniProtKB">
        <authorList>
            <consortium name="Ensembl"/>
        </authorList>
    </citation>
    <scope>IDENTIFICATION</scope>
</reference>
<keyword evidence="1" id="KW-0040">ANK repeat</keyword>
<dbReference type="InterPro" id="IPR034998">
    <property type="entry name" value="ANKLE1"/>
</dbReference>
<dbReference type="CDD" id="cd12934">
    <property type="entry name" value="LEM"/>
    <property type="match status" value="1"/>
</dbReference>
<dbReference type="AlphaFoldDB" id="A0A667XR93"/>
<dbReference type="GO" id="GO:0000712">
    <property type="term" value="P:resolution of meiotic recombination intermediates"/>
    <property type="evidence" value="ECO:0007669"/>
    <property type="project" value="TreeGrafter"/>
</dbReference>
<dbReference type="Gene3D" id="1.10.720.40">
    <property type="match status" value="1"/>
</dbReference>
<feature type="repeat" description="ANK" evidence="1">
    <location>
        <begin position="76"/>
        <end position="108"/>
    </location>
</feature>
<evidence type="ECO:0000256" key="1">
    <source>
        <dbReference type="PROSITE-ProRule" id="PRU00023"/>
    </source>
</evidence>